<feature type="transmembrane region" description="Helical" evidence="5">
    <location>
        <begin position="180"/>
        <end position="205"/>
    </location>
</feature>
<feature type="transmembrane region" description="Helical" evidence="5">
    <location>
        <begin position="145"/>
        <end position="168"/>
    </location>
</feature>
<evidence type="ECO:0000256" key="5">
    <source>
        <dbReference type="SAM" id="Phobius"/>
    </source>
</evidence>
<feature type="transmembrane region" description="Helical" evidence="5">
    <location>
        <begin position="116"/>
        <end position="139"/>
    </location>
</feature>
<keyword evidence="4 5" id="KW-0472">Membrane</keyword>
<dbReference type="GO" id="GO:0016020">
    <property type="term" value="C:membrane"/>
    <property type="evidence" value="ECO:0007669"/>
    <property type="project" value="UniProtKB-SubCell"/>
</dbReference>
<dbReference type="Pfam" id="PF04893">
    <property type="entry name" value="Yip1"/>
    <property type="match status" value="1"/>
</dbReference>
<evidence type="ECO:0000256" key="2">
    <source>
        <dbReference type="ARBA" id="ARBA00022692"/>
    </source>
</evidence>
<gene>
    <name evidence="7" type="ORF">LELLBOIK_00032</name>
</gene>
<keyword evidence="2 5" id="KW-0812">Transmembrane</keyword>
<dbReference type="InterPro" id="IPR006977">
    <property type="entry name" value="Yip1_dom"/>
</dbReference>
<evidence type="ECO:0000256" key="4">
    <source>
        <dbReference type="ARBA" id="ARBA00023136"/>
    </source>
</evidence>
<evidence type="ECO:0000256" key="1">
    <source>
        <dbReference type="ARBA" id="ARBA00004141"/>
    </source>
</evidence>
<evidence type="ECO:0000259" key="6">
    <source>
        <dbReference type="Pfam" id="PF04893"/>
    </source>
</evidence>
<feature type="transmembrane region" description="Helical" evidence="5">
    <location>
        <begin position="79"/>
        <end position="104"/>
    </location>
</feature>
<accession>A0A7G9YSD3</accession>
<keyword evidence="3 5" id="KW-1133">Transmembrane helix</keyword>
<organism evidence="7">
    <name type="scientific">Candidatus Methanophagaceae archaeon ANME-1 ERB6</name>
    <dbReference type="NCBI Taxonomy" id="2759912"/>
    <lineage>
        <taxon>Archaea</taxon>
        <taxon>Methanobacteriati</taxon>
        <taxon>Methanobacteriota</taxon>
        <taxon>Stenosarchaea group</taxon>
        <taxon>Methanomicrobia</taxon>
        <taxon>Candidatus Methanophagales</taxon>
        <taxon>Candidatus Methanophagaceae</taxon>
    </lineage>
</organism>
<dbReference type="EMBL" id="MT631455">
    <property type="protein sequence ID" value="QNO50917.1"/>
    <property type="molecule type" value="Genomic_DNA"/>
</dbReference>
<evidence type="ECO:0000313" key="7">
    <source>
        <dbReference type="EMBL" id="QNO50917.1"/>
    </source>
</evidence>
<evidence type="ECO:0000256" key="3">
    <source>
        <dbReference type="ARBA" id="ARBA00022989"/>
    </source>
</evidence>
<comment type="subcellular location">
    <subcellularLocation>
        <location evidence="1">Membrane</location>
        <topology evidence="1">Multi-pass membrane protein</topology>
    </subcellularLocation>
</comment>
<protein>
    <recommendedName>
        <fullName evidence="6">Yip1 domain-containing protein</fullName>
    </recommendedName>
</protein>
<feature type="domain" description="Yip1" evidence="6">
    <location>
        <begin position="9"/>
        <end position="197"/>
    </location>
</feature>
<name>A0A7G9YSD3_9EURY</name>
<reference evidence="7" key="1">
    <citation type="submission" date="2020-06" db="EMBL/GenBank/DDBJ databases">
        <title>Unique genomic features of the anaerobic methanotrophic archaea.</title>
        <authorList>
            <person name="Chadwick G.L."/>
            <person name="Skennerton C.T."/>
            <person name="Laso-Perez R."/>
            <person name="Leu A.O."/>
            <person name="Speth D.R."/>
            <person name="Yu H."/>
            <person name="Morgan-Lang C."/>
            <person name="Hatzenpichler R."/>
            <person name="Goudeau D."/>
            <person name="Malmstrom R."/>
            <person name="Brazelton W.J."/>
            <person name="Woyke T."/>
            <person name="Hallam S.J."/>
            <person name="Tyson G.W."/>
            <person name="Wegener G."/>
            <person name="Boetius A."/>
            <person name="Orphan V."/>
        </authorList>
    </citation>
    <scope>NUCLEOTIDE SEQUENCE</scope>
</reference>
<feature type="transmembrane region" description="Helical" evidence="5">
    <location>
        <begin position="31"/>
        <end position="59"/>
    </location>
</feature>
<sequence>MADLLENIFGTLFSPASTFGRMLEERTSVTIAAIVVLIACICSGAGSILTQSAFMSMFAEFPGFEPASLGFEEVVFSPIASMTMSVVGGFIGWVVIAGILHVVAKVLGGKGAFTEMLVLMGFAMLPNIFQAPIGLVAIFSGGLTGALIAIGLGGILAIWILILDVLAIRAAHKFSTGRAIATLVLPFVVLMVLAFILIIVGIFLISML</sequence>
<proteinExistence type="predicted"/>
<dbReference type="AlphaFoldDB" id="A0A7G9YSD3"/>